<dbReference type="AlphaFoldDB" id="A0A9W8N4C5"/>
<name>A0A9W8N4C5_9PEZI</name>
<evidence type="ECO:0000313" key="3">
    <source>
        <dbReference type="Proteomes" id="UP001148614"/>
    </source>
</evidence>
<keyword evidence="1" id="KW-0472">Membrane</keyword>
<keyword evidence="1" id="KW-0812">Transmembrane</keyword>
<comment type="caution">
    <text evidence="2">The sequence shown here is derived from an EMBL/GenBank/DDBJ whole genome shotgun (WGS) entry which is preliminary data.</text>
</comment>
<feature type="transmembrane region" description="Helical" evidence="1">
    <location>
        <begin position="566"/>
        <end position="592"/>
    </location>
</feature>
<reference evidence="2" key="1">
    <citation type="submission" date="2022-07" db="EMBL/GenBank/DDBJ databases">
        <title>Genome Sequence of Xylaria arbuscula.</title>
        <authorList>
            <person name="Buettner E."/>
        </authorList>
    </citation>
    <scope>NUCLEOTIDE SEQUENCE</scope>
    <source>
        <strain evidence="2">VT107</strain>
    </source>
</reference>
<dbReference type="VEuPathDB" id="FungiDB:F4678DRAFT_112687"/>
<protein>
    <submittedName>
        <fullName evidence="2">Uncharacterized protein</fullName>
    </submittedName>
</protein>
<organism evidence="2 3">
    <name type="scientific">Xylaria arbuscula</name>
    <dbReference type="NCBI Taxonomy" id="114810"/>
    <lineage>
        <taxon>Eukaryota</taxon>
        <taxon>Fungi</taxon>
        <taxon>Dikarya</taxon>
        <taxon>Ascomycota</taxon>
        <taxon>Pezizomycotina</taxon>
        <taxon>Sordariomycetes</taxon>
        <taxon>Xylariomycetidae</taxon>
        <taxon>Xylariales</taxon>
        <taxon>Xylariaceae</taxon>
        <taxon>Xylaria</taxon>
    </lineage>
</organism>
<feature type="transmembrane region" description="Helical" evidence="1">
    <location>
        <begin position="121"/>
        <end position="141"/>
    </location>
</feature>
<keyword evidence="1" id="KW-1133">Transmembrane helix</keyword>
<keyword evidence="3" id="KW-1185">Reference proteome</keyword>
<accession>A0A9W8N4C5</accession>
<evidence type="ECO:0000256" key="1">
    <source>
        <dbReference type="SAM" id="Phobius"/>
    </source>
</evidence>
<dbReference type="Proteomes" id="UP001148614">
    <property type="component" value="Unassembled WGS sequence"/>
</dbReference>
<proteinExistence type="predicted"/>
<gene>
    <name evidence="2" type="ORF">NPX13_g10643</name>
</gene>
<feature type="transmembrane region" description="Helical" evidence="1">
    <location>
        <begin position="42"/>
        <end position="66"/>
    </location>
</feature>
<evidence type="ECO:0000313" key="2">
    <source>
        <dbReference type="EMBL" id="KAJ3554323.1"/>
    </source>
</evidence>
<sequence length="733" mass="81748">MDAWEDVVTSDQRAVYLGQWTNWSRGRILGATLTLTKRDGNLVIAFAAFFVTLVASRIWRVICLFCHQLYSSNAPKDAPYHQRQVILRNSSSPQAAVWKLVQLGYAWFSNERLAKQTKRTILPILLALSCIAGFAGITYILPLLSTSTGDEVLLLPGKCGWLNATEAYENITEFEGLTQPLLTNQAVNAANYAQQCYSTDSTGTLDCNGFVKNRIPSTVQFDAPCPFDDSMCRSTSNIRLDSGYIDSHGYFGVNAPANERVLYRTTLQCAPLVTEGYTTTIKSATGNFTQYHHGYFRADATNGIIADGIYMIQDLEAQYNINPIRNETYPIPSSNYKLDAFEADIINGSVADYSEYIPLSKLHRSDGDSTIIFLSGNGVFFTERSEDDWYRATRPSAEFARTIDPSTYSSFIFDEASSPLGCVQQFQFCQQALPKGQECSPLASWVDASSAALNMSPSDVAAARLNWVRSQTTTITNVLNTLQARALTAQRTLSTGIQGPIRSNQWQFDVVSWWAITLAQMQSNFLDSVVGPADKRLEKYISAPEDYSLCTNQKIRSTAYMSFNVFGLYILFLGGALLIGLSFSIEPTLSCLHRRRRYSRSKYLEWVSNESLQLHRLAHEGLGWGRWSRATEDIPVTKKDEILGCLDLSEPLHPRLCSASSDPESESETVYIPYYTPEPVSTSRVMETSQQMGSKMYGNTDFDGVCVIRHDGIEAQYTIVQMVDEARIHATVG</sequence>
<dbReference type="EMBL" id="JANPWZ010003095">
    <property type="protein sequence ID" value="KAJ3554323.1"/>
    <property type="molecule type" value="Genomic_DNA"/>
</dbReference>